<dbReference type="OrthoDB" id="9809852at2"/>
<evidence type="ECO:0000256" key="4">
    <source>
        <dbReference type="ARBA" id="ARBA00022801"/>
    </source>
</evidence>
<reference evidence="9 10" key="1">
    <citation type="submission" date="2019-01" db="EMBL/GenBank/DDBJ databases">
        <authorList>
            <person name="Chen W.-M."/>
        </authorList>
    </citation>
    <scope>NUCLEOTIDE SEQUENCE [LARGE SCALE GENOMIC DNA]</scope>
    <source>
        <strain evidence="9 10">FSY-15</strain>
    </source>
</reference>
<keyword evidence="10" id="KW-1185">Reference proteome</keyword>
<dbReference type="AlphaFoldDB" id="A0A437PMQ6"/>
<keyword evidence="4" id="KW-0378">Hydrolase</keyword>
<feature type="domain" description="DHHA1" evidence="7">
    <location>
        <begin position="358"/>
        <end position="448"/>
    </location>
</feature>
<evidence type="ECO:0000259" key="6">
    <source>
        <dbReference type="Pfam" id="PF01368"/>
    </source>
</evidence>
<feature type="domain" description="RecJ OB" evidence="8">
    <location>
        <begin position="462"/>
        <end position="574"/>
    </location>
</feature>
<sequence length="577" mass="64960">MLKAKKIWNFVPKASEREIENLGDELQTTKNPYFLQLLISRGIKNFDQAKEFMLPQIELLHDPFLMKDMDVAVDRLSMALETGEKILIYGDYDVDGTTAVSIVYSYLSEELGADVDYYIPDRYKEGYGVSQAGVEYARDNGYTLIISLDCGIKAHERVIWCKENEIDFIVCDHHLPEGDLPEAVAVLDPKRKDCPYPFKELTGAGVGFKLLMAFAMAHELDFEPIYEKLDLLACSNAADMVPIIGENRILTYFGMKKLDENPRPGLAYLLTKAGRKSPYSITDVVFSIAPVINAAGRMDHAYGAVKLLLAQNAEEAAALAQPVLNQNIERKAVEKAITKQALEQFVKDDFLPNANSTVIFHPEWHKGVVGIVASKLQEHYYRPTIVLTLSNGHVVGSARSVKGFDIHHALEQCADLLLQFGGHTHAAGLHLEQENLPEFIQRFDQLVANSLKEKEQKAEVLIDVELPVSTLSINFQEKLINRLAPFGPGNMQPYFVSEVYLHASPTIMKDEHLKLFLGEQPELKQIEAVAFGMRNSYYEDLVDAFHQQKPFKIVYHLDINEFNGRKSVQARIVDIGE</sequence>
<comment type="similarity">
    <text evidence="1">Belongs to the RecJ family.</text>
</comment>
<evidence type="ECO:0000256" key="1">
    <source>
        <dbReference type="ARBA" id="ARBA00005915"/>
    </source>
</evidence>
<dbReference type="Pfam" id="PF17768">
    <property type="entry name" value="RecJ_OB"/>
    <property type="match status" value="1"/>
</dbReference>
<dbReference type="GO" id="GO:0006310">
    <property type="term" value="P:DNA recombination"/>
    <property type="evidence" value="ECO:0007669"/>
    <property type="project" value="InterPro"/>
</dbReference>
<dbReference type="InterPro" id="IPR051673">
    <property type="entry name" value="SSDNA_exonuclease_RecJ"/>
</dbReference>
<organism evidence="9 10">
    <name type="scientific">Sandaracinomonas limnophila</name>
    <dbReference type="NCBI Taxonomy" id="1862386"/>
    <lineage>
        <taxon>Bacteria</taxon>
        <taxon>Pseudomonadati</taxon>
        <taxon>Bacteroidota</taxon>
        <taxon>Cytophagia</taxon>
        <taxon>Cytophagales</taxon>
        <taxon>Flectobacillaceae</taxon>
        <taxon>Sandaracinomonas</taxon>
    </lineage>
</organism>
<keyword evidence="5 9" id="KW-0269">Exonuclease</keyword>
<dbReference type="PANTHER" id="PTHR30255:SF2">
    <property type="entry name" value="SINGLE-STRANDED-DNA-SPECIFIC EXONUCLEASE RECJ"/>
    <property type="match status" value="1"/>
</dbReference>
<dbReference type="Pfam" id="PF01368">
    <property type="entry name" value="DHH"/>
    <property type="match status" value="1"/>
</dbReference>
<gene>
    <name evidence="9" type="primary">recJ</name>
    <name evidence="9" type="ORF">EOJ36_11575</name>
</gene>
<dbReference type="SUPFAM" id="SSF64182">
    <property type="entry name" value="DHH phosphoesterases"/>
    <property type="match status" value="1"/>
</dbReference>
<evidence type="ECO:0000313" key="9">
    <source>
        <dbReference type="EMBL" id="RVU23364.1"/>
    </source>
</evidence>
<evidence type="ECO:0000259" key="7">
    <source>
        <dbReference type="Pfam" id="PF02272"/>
    </source>
</evidence>
<dbReference type="InterPro" id="IPR003156">
    <property type="entry name" value="DHHA1_dom"/>
</dbReference>
<dbReference type="InterPro" id="IPR038763">
    <property type="entry name" value="DHH_sf"/>
</dbReference>
<dbReference type="InterPro" id="IPR001667">
    <property type="entry name" value="DDH_dom"/>
</dbReference>
<dbReference type="Proteomes" id="UP000282832">
    <property type="component" value="Unassembled WGS sequence"/>
</dbReference>
<comment type="caution">
    <text evidence="9">The sequence shown here is derived from an EMBL/GenBank/DDBJ whole genome shotgun (WGS) entry which is preliminary data.</text>
</comment>
<protein>
    <recommendedName>
        <fullName evidence="2">Single-stranded-DNA-specific exonuclease RecJ</fullName>
    </recommendedName>
</protein>
<keyword evidence="3" id="KW-0540">Nuclease</keyword>
<evidence type="ECO:0000256" key="2">
    <source>
        <dbReference type="ARBA" id="ARBA00019841"/>
    </source>
</evidence>
<name>A0A437PMQ6_9BACT</name>
<dbReference type="GO" id="GO:0003676">
    <property type="term" value="F:nucleic acid binding"/>
    <property type="evidence" value="ECO:0007669"/>
    <property type="project" value="InterPro"/>
</dbReference>
<dbReference type="PANTHER" id="PTHR30255">
    <property type="entry name" value="SINGLE-STRANDED-DNA-SPECIFIC EXONUCLEASE RECJ"/>
    <property type="match status" value="1"/>
</dbReference>
<feature type="domain" description="DDH" evidence="6">
    <location>
        <begin position="85"/>
        <end position="233"/>
    </location>
</feature>
<proteinExistence type="inferred from homology"/>
<evidence type="ECO:0000256" key="5">
    <source>
        <dbReference type="ARBA" id="ARBA00022839"/>
    </source>
</evidence>
<evidence type="ECO:0000256" key="3">
    <source>
        <dbReference type="ARBA" id="ARBA00022722"/>
    </source>
</evidence>
<dbReference type="GO" id="GO:0006281">
    <property type="term" value="P:DNA repair"/>
    <property type="evidence" value="ECO:0007669"/>
    <property type="project" value="InterPro"/>
</dbReference>
<dbReference type="Gene3D" id="3.90.1640.30">
    <property type="match status" value="1"/>
</dbReference>
<accession>A0A437PMQ6</accession>
<evidence type="ECO:0000259" key="8">
    <source>
        <dbReference type="Pfam" id="PF17768"/>
    </source>
</evidence>
<dbReference type="GO" id="GO:0008409">
    <property type="term" value="F:5'-3' exonuclease activity"/>
    <property type="evidence" value="ECO:0007669"/>
    <property type="project" value="InterPro"/>
</dbReference>
<dbReference type="Gene3D" id="3.10.310.30">
    <property type="match status" value="1"/>
</dbReference>
<dbReference type="NCBIfam" id="TIGR00644">
    <property type="entry name" value="recJ"/>
    <property type="match status" value="1"/>
</dbReference>
<dbReference type="InterPro" id="IPR004610">
    <property type="entry name" value="RecJ"/>
</dbReference>
<evidence type="ECO:0000313" key="10">
    <source>
        <dbReference type="Proteomes" id="UP000282832"/>
    </source>
</evidence>
<dbReference type="EMBL" id="SACY01000006">
    <property type="protein sequence ID" value="RVU23364.1"/>
    <property type="molecule type" value="Genomic_DNA"/>
</dbReference>
<dbReference type="InterPro" id="IPR041122">
    <property type="entry name" value="RecJ_OB"/>
</dbReference>
<dbReference type="Pfam" id="PF02272">
    <property type="entry name" value="DHHA1"/>
    <property type="match status" value="1"/>
</dbReference>